<dbReference type="RefSeq" id="WP_126693485.1">
    <property type="nucleotide sequence ID" value="NZ_RXOF01000006.1"/>
</dbReference>
<proteinExistence type="predicted"/>
<keyword evidence="4 5" id="KW-0472">Membrane</keyword>
<evidence type="ECO:0000256" key="2">
    <source>
        <dbReference type="ARBA" id="ARBA00022692"/>
    </source>
</evidence>
<dbReference type="Proteomes" id="UP000282184">
    <property type="component" value="Unassembled WGS sequence"/>
</dbReference>
<evidence type="ECO:0000313" key="7">
    <source>
        <dbReference type="Proteomes" id="UP000282184"/>
    </source>
</evidence>
<evidence type="ECO:0000256" key="3">
    <source>
        <dbReference type="ARBA" id="ARBA00022989"/>
    </source>
</evidence>
<gene>
    <name evidence="6" type="ORF">EJV47_12475</name>
</gene>
<organism evidence="6 7">
    <name type="scientific">Hymenobacter gummosus</name>
    <dbReference type="NCBI Taxonomy" id="1776032"/>
    <lineage>
        <taxon>Bacteria</taxon>
        <taxon>Pseudomonadati</taxon>
        <taxon>Bacteroidota</taxon>
        <taxon>Cytophagia</taxon>
        <taxon>Cytophagales</taxon>
        <taxon>Hymenobacteraceae</taxon>
        <taxon>Hymenobacter</taxon>
    </lineage>
</organism>
<dbReference type="Pfam" id="PF13564">
    <property type="entry name" value="DoxX_2"/>
    <property type="match status" value="1"/>
</dbReference>
<keyword evidence="2 5" id="KW-0812">Transmembrane</keyword>
<keyword evidence="7" id="KW-1185">Reference proteome</keyword>
<feature type="transmembrane region" description="Helical" evidence="5">
    <location>
        <begin position="76"/>
        <end position="93"/>
    </location>
</feature>
<dbReference type="GO" id="GO:0016020">
    <property type="term" value="C:membrane"/>
    <property type="evidence" value="ECO:0007669"/>
    <property type="project" value="UniProtKB-SubCell"/>
</dbReference>
<accession>A0A431U2N8</accession>
<evidence type="ECO:0000256" key="1">
    <source>
        <dbReference type="ARBA" id="ARBA00004141"/>
    </source>
</evidence>
<reference evidence="6 7" key="1">
    <citation type="submission" date="2018-12" db="EMBL/GenBank/DDBJ databases">
        <title>Hymenobacter gummosus sp. nov., isolated from a spring.</title>
        <authorList>
            <person name="Nie L."/>
        </authorList>
    </citation>
    <scope>NUCLEOTIDE SEQUENCE [LARGE SCALE GENOMIC DNA]</scope>
    <source>
        <strain evidence="6 7">KCTC 52166</strain>
    </source>
</reference>
<dbReference type="AlphaFoldDB" id="A0A431U2N8"/>
<dbReference type="OrthoDB" id="7960583at2"/>
<evidence type="ECO:0000256" key="5">
    <source>
        <dbReference type="SAM" id="Phobius"/>
    </source>
</evidence>
<dbReference type="EMBL" id="RXOF01000006">
    <property type="protein sequence ID" value="RTQ49626.1"/>
    <property type="molecule type" value="Genomic_DNA"/>
</dbReference>
<evidence type="ECO:0000256" key="4">
    <source>
        <dbReference type="ARBA" id="ARBA00023136"/>
    </source>
</evidence>
<feature type="transmembrane region" description="Helical" evidence="5">
    <location>
        <begin position="7"/>
        <end position="26"/>
    </location>
</feature>
<comment type="caution">
    <text evidence="6">The sequence shown here is derived from an EMBL/GenBank/DDBJ whole genome shotgun (WGS) entry which is preliminary data.</text>
</comment>
<feature type="transmembrane region" description="Helical" evidence="5">
    <location>
        <begin position="99"/>
        <end position="117"/>
    </location>
</feature>
<dbReference type="InterPro" id="IPR032808">
    <property type="entry name" value="DoxX"/>
</dbReference>
<feature type="transmembrane region" description="Helical" evidence="5">
    <location>
        <begin position="46"/>
        <end position="64"/>
    </location>
</feature>
<name>A0A431U2N8_9BACT</name>
<sequence>MKAKTATILYRVFTLPFAAFMLFGGYAELSHSPEGEAIMRHLGYPLHVLDVLGVAKLLGALALLQPWLRTAKEWAYAGFTFNLLGACVARAAAGDSLMLIVSPLLFLTWMAFSYLFWKKRQAQRFAAEVPAEGYRAPLRAVVAAG</sequence>
<protein>
    <submittedName>
        <fullName evidence="6">DoxX family protein</fullName>
    </submittedName>
</protein>
<keyword evidence="3 5" id="KW-1133">Transmembrane helix</keyword>
<comment type="subcellular location">
    <subcellularLocation>
        <location evidence="1">Membrane</location>
        <topology evidence="1">Multi-pass membrane protein</topology>
    </subcellularLocation>
</comment>
<evidence type="ECO:0000313" key="6">
    <source>
        <dbReference type="EMBL" id="RTQ49626.1"/>
    </source>
</evidence>